<reference evidence="3 4" key="1">
    <citation type="submission" date="2019-11" db="EMBL/GenBank/DDBJ databases">
        <title>Comparative genomics of hydrocarbon-degrading Desulfosarcina strains.</title>
        <authorList>
            <person name="Watanabe M."/>
            <person name="Kojima H."/>
            <person name="Fukui M."/>
        </authorList>
    </citation>
    <scope>NUCLEOTIDE SEQUENCE [LARGE SCALE GENOMIC DNA]</scope>
    <source>
        <strain evidence="3 4">PP31</strain>
    </source>
</reference>
<dbReference type="Proteomes" id="UP000427769">
    <property type="component" value="Chromosome"/>
</dbReference>
<dbReference type="RefSeq" id="WP_155302650.1">
    <property type="nucleotide sequence ID" value="NZ_AP021875.1"/>
</dbReference>
<evidence type="ECO:0000256" key="1">
    <source>
        <dbReference type="PROSITE-ProRule" id="PRU01076"/>
    </source>
</evidence>
<organism evidence="3 4">
    <name type="scientific">Desulfosarcina widdelii</name>
    <dbReference type="NCBI Taxonomy" id="947919"/>
    <lineage>
        <taxon>Bacteria</taxon>
        <taxon>Pseudomonadati</taxon>
        <taxon>Thermodesulfobacteriota</taxon>
        <taxon>Desulfobacteria</taxon>
        <taxon>Desulfobacterales</taxon>
        <taxon>Desulfosarcinaceae</taxon>
        <taxon>Desulfosarcina</taxon>
    </lineage>
</organism>
<evidence type="ECO:0000259" key="2">
    <source>
        <dbReference type="PROSITE" id="PS51740"/>
    </source>
</evidence>
<keyword evidence="4" id="KW-1185">Reference proteome</keyword>
<dbReference type="OrthoDB" id="199763at2"/>
<dbReference type="EMBL" id="AP021875">
    <property type="protein sequence ID" value="BBO73555.1"/>
    <property type="molecule type" value="Genomic_DNA"/>
</dbReference>
<dbReference type="Gene3D" id="2.10.260.10">
    <property type="match status" value="1"/>
</dbReference>
<protein>
    <recommendedName>
        <fullName evidence="2">SpoVT-AbrB domain-containing protein</fullName>
    </recommendedName>
</protein>
<dbReference type="GO" id="GO:0003677">
    <property type="term" value="F:DNA binding"/>
    <property type="evidence" value="ECO:0007669"/>
    <property type="project" value="UniProtKB-UniRule"/>
</dbReference>
<gene>
    <name evidence="3" type="ORF">DSCW_09720</name>
</gene>
<dbReference type="AlphaFoldDB" id="A0A5K7YYQ0"/>
<evidence type="ECO:0000313" key="4">
    <source>
        <dbReference type="Proteomes" id="UP000427769"/>
    </source>
</evidence>
<name>A0A5K7YYQ0_9BACT</name>
<proteinExistence type="predicted"/>
<dbReference type="SUPFAM" id="SSF89447">
    <property type="entry name" value="AbrB/MazE/MraZ-like"/>
    <property type="match status" value="1"/>
</dbReference>
<dbReference type="InterPro" id="IPR037914">
    <property type="entry name" value="SpoVT-AbrB_sf"/>
</dbReference>
<dbReference type="PROSITE" id="PS51740">
    <property type="entry name" value="SPOVT_ABRB"/>
    <property type="match status" value="1"/>
</dbReference>
<feature type="domain" description="SpoVT-AbrB" evidence="2">
    <location>
        <begin position="1"/>
        <end position="46"/>
    </location>
</feature>
<evidence type="ECO:0000313" key="3">
    <source>
        <dbReference type="EMBL" id="BBO73555.1"/>
    </source>
</evidence>
<keyword evidence="1" id="KW-0238">DNA-binding</keyword>
<accession>A0A5K7YYQ0</accession>
<dbReference type="InterPro" id="IPR007159">
    <property type="entry name" value="SpoVT-AbrB_dom"/>
</dbReference>
<dbReference type="Pfam" id="PF04014">
    <property type="entry name" value="MazE_antitoxin"/>
    <property type="match status" value="1"/>
</dbReference>
<dbReference type="KEGG" id="dwd:DSCW_09720"/>
<dbReference type="SMART" id="SM00966">
    <property type="entry name" value="SpoVT_AbrB"/>
    <property type="match status" value="1"/>
</dbReference>
<dbReference type="NCBIfam" id="TIGR01439">
    <property type="entry name" value="lp_hng_hel_AbrB"/>
    <property type="match status" value="1"/>
</dbReference>
<sequence>MALAKLSSKSQVVLPAAIRKMLKIYPGDELEITTKDNTIIIRKAAASATEELDACGSDIWKGYDNELDQARNQWN</sequence>